<dbReference type="Pfam" id="PF13473">
    <property type="entry name" value="Cupredoxin_1"/>
    <property type="match status" value="1"/>
</dbReference>
<organism evidence="3 4">
    <name type="scientific">Solilutibacter silvestris</name>
    <dbReference type="NCBI Taxonomy" id="1645665"/>
    <lineage>
        <taxon>Bacteria</taxon>
        <taxon>Pseudomonadati</taxon>
        <taxon>Pseudomonadota</taxon>
        <taxon>Gammaproteobacteria</taxon>
        <taxon>Lysobacterales</taxon>
        <taxon>Lysobacteraceae</taxon>
        <taxon>Solilutibacter</taxon>
    </lineage>
</organism>
<reference evidence="3 4" key="1">
    <citation type="submission" date="2017-08" db="EMBL/GenBank/DDBJ databases">
        <title>Lysobacter sylvestris genome.</title>
        <authorList>
            <person name="Zhang D.-C."/>
            <person name="Albuquerque L."/>
            <person name="Franca L."/>
            <person name="Froufe H.J.C."/>
            <person name="Barroso C."/>
            <person name="Egas C."/>
            <person name="Da Costa M."/>
            <person name="Margesin R."/>
        </authorList>
    </citation>
    <scope>NUCLEOTIDE SEQUENCE [LARGE SCALE GENOMIC DNA]</scope>
    <source>
        <strain evidence="3 4">AM20-91</strain>
    </source>
</reference>
<feature type="chain" id="PRO_5014410954" evidence="1">
    <location>
        <begin position="21"/>
        <end position="124"/>
    </location>
</feature>
<dbReference type="InterPro" id="IPR035668">
    <property type="entry name" value="Amicyanin"/>
</dbReference>
<keyword evidence="4" id="KW-1185">Reference proteome</keyword>
<dbReference type="CDD" id="cd13921">
    <property type="entry name" value="Amicyanin"/>
    <property type="match status" value="1"/>
</dbReference>
<dbReference type="PANTHER" id="PTHR36507">
    <property type="entry name" value="BLL1555 PROTEIN"/>
    <property type="match status" value="1"/>
</dbReference>
<comment type="caution">
    <text evidence="3">The sequence shown here is derived from an EMBL/GenBank/DDBJ whole genome shotgun (WGS) entry which is preliminary data.</text>
</comment>
<dbReference type="Gene3D" id="2.60.40.420">
    <property type="entry name" value="Cupredoxins - blue copper proteins"/>
    <property type="match status" value="1"/>
</dbReference>
<feature type="signal peptide" evidence="1">
    <location>
        <begin position="1"/>
        <end position="20"/>
    </location>
</feature>
<gene>
    <name evidence="3" type="ORF">Lysil_1583</name>
</gene>
<proteinExistence type="predicted"/>
<name>A0A2K1PXJ3_9GAMM</name>
<dbReference type="PANTHER" id="PTHR36507:SF1">
    <property type="entry name" value="BLL1555 PROTEIN"/>
    <property type="match status" value="1"/>
</dbReference>
<evidence type="ECO:0000256" key="1">
    <source>
        <dbReference type="SAM" id="SignalP"/>
    </source>
</evidence>
<dbReference type="AlphaFoldDB" id="A0A2K1PXJ3"/>
<dbReference type="InterPro" id="IPR028096">
    <property type="entry name" value="EfeO_Cupredoxin"/>
</dbReference>
<evidence type="ECO:0000313" key="4">
    <source>
        <dbReference type="Proteomes" id="UP000236220"/>
    </source>
</evidence>
<dbReference type="RefSeq" id="WP_103075127.1">
    <property type="nucleotide sequence ID" value="NZ_NPZB01000002.1"/>
</dbReference>
<evidence type="ECO:0000259" key="2">
    <source>
        <dbReference type="Pfam" id="PF13473"/>
    </source>
</evidence>
<accession>A0A2K1PXJ3</accession>
<keyword evidence="1" id="KW-0732">Signal</keyword>
<dbReference type="Proteomes" id="UP000236220">
    <property type="component" value="Unassembled WGS sequence"/>
</dbReference>
<dbReference type="OrthoDB" id="5290932at2"/>
<protein>
    <submittedName>
        <fullName evidence="3">Plastocyanin</fullName>
    </submittedName>
</protein>
<dbReference type="InterPro" id="IPR052721">
    <property type="entry name" value="ET_Amicyanin"/>
</dbReference>
<sequence>MKASTAILGLAFALASVAQAASSTMPATTPPTIVIDKFAFTPGEITVVAGTTVVWLNHDQTPHAIAARDHSFASKAMDTDDRFEHRFATAGDFSYVCSLHPFMTGIVHVRPTSPSAAQRPRHLK</sequence>
<dbReference type="EMBL" id="NPZB01000002">
    <property type="protein sequence ID" value="PNS07407.1"/>
    <property type="molecule type" value="Genomic_DNA"/>
</dbReference>
<dbReference type="InterPro" id="IPR008972">
    <property type="entry name" value="Cupredoxin"/>
</dbReference>
<dbReference type="SUPFAM" id="SSF49503">
    <property type="entry name" value="Cupredoxins"/>
    <property type="match status" value="1"/>
</dbReference>
<feature type="domain" description="EfeO-type cupredoxin-like" evidence="2">
    <location>
        <begin position="7"/>
        <end position="107"/>
    </location>
</feature>
<evidence type="ECO:0000313" key="3">
    <source>
        <dbReference type="EMBL" id="PNS07407.1"/>
    </source>
</evidence>